<organism evidence="1 2">
    <name type="scientific">Wuchereria bancrofti</name>
    <dbReference type="NCBI Taxonomy" id="6293"/>
    <lineage>
        <taxon>Eukaryota</taxon>
        <taxon>Metazoa</taxon>
        <taxon>Ecdysozoa</taxon>
        <taxon>Nematoda</taxon>
        <taxon>Chromadorea</taxon>
        <taxon>Rhabditida</taxon>
        <taxon>Spirurina</taxon>
        <taxon>Spiruromorpha</taxon>
        <taxon>Filarioidea</taxon>
        <taxon>Onchocercidae</taxon>
        <taxon>Wuchereria</taxon>
    </lineage>
</organism>
<evidence type="ECO:0000313" key="2">
    <source>
        <dbReference type="WBParaSite" id="mrna-Wban_08244"/>
    </source>
</evidence>
<reference evidence="1" key="1">
    <citation type="submission" date="2015-03" db="EMBL/GenBank/DDBJ databases">
        <title>Wuchereria bancrofti Genome Sequencing Papua New Guinea Strain.</title>
        <authorList>
            <person name="Small S.T."/>
            <person name="Serre D."/>
            <person name="Zimmerman P.A."/>
        </authorList>
    </citation>
    <scope>NUCLEOTIDE SEQUENCE [LARGE SCALE GENOMIC DNA]</scope>
    <source>
        <strain evidence="1">pt0022</strain>
    </source>
</reference>
<protein>
    <submittedName>
        <fullName evidence="2">Uncharacterized protein</fullName>
    </submittedName>
</protein>
<evidence type="ECO:0000313" key="1">
    <source>
        <dbReference type="Proteomes" id="UP000093561"/>
    </source>
</evidence>
<dbReference type="Proteomes" id="UP000093561">
    <property type="component" value="Unassembled WGS sequence"/>
</dbReference>
<accession>A0AAF5RWT8</accession>
<dbReference type="WBParaSite" id="mrna-Wban_08244">
    <property type="protein sequence ID" value="mrna-Wban_08244"/>
    <property type="gene ID" value="Wban_08244"/>
</dbReference>
<dbReference type="AlphaFoldDB" id="A0AAF5RWT8"/>
<reference evidence="1" key="2">
    <citation type="journal article" date="2016" name="Mol. Ecol.">
        <title>Population genomics of the filarial nematode parasite Wuchereria bancrofti from mosquitoes.</title>
        <authorList>
            <person name="Small S.T."/>
            <person name="Reimer L.J."/>
            <person name="Tisch D.J."/>
            <person name="King C.L."/>
            <person name="Christensen B.M."/>
            <person name="Siba P.M."/>
            <person name="Kazura J.W."/>
            <person name="Serre D."/>
            <person name="Zimmerman P.A."/>
        </authorList>
    </citation>
    <scope>NUCLEOTIDE SEQUENCE</scope>
    <source>
        <strain evidence="1">pt0022</strain>
    </source>
</reference>
<proteinExistence type="predicted"/>
<name>A0AAF5RWT8_WUCBA</name>
<reference evidence="2" key="3">
    <citation type="submission" date="2024-02" db="UniProtKB">
        <authorList>
            <consortium name="WormBaseParasite"/>
        </authorList>
    </citation>
    <scope>IDENTIFICATION</scope>
    <source>
        <strain evidence="2">pt0022</strain>
    </source>
</reference>
<sequence>MTWKYSLNVLSKSRIFKIAVFHFIIASSLTEESAVSSSFNIENPRCCSHLPHTDSLLFKSEKKILVAEKVPFLSMNLFEYTS</sequence>